<evidence type="ECO:0000313" key="9">
    <source>
        <dbReference type="Proteomes" id="UP000231098"/>
    </source>
</evidence>
<comment type="subcellular location">
    <subcellularLocation>
        <location evidence="1">Membrane</location>
        <topology evidence="1">Multi-pass membrane protein</topology>
    </subcellularLocation>
</comment>
<feature type="transmembrane region" description="Helical" evidence="6">
    <location>
        <begin position="474"/>
        <end position="493"/>
    </location>
</feature>
<dbReference type="PANTHER" id="PTHR37422:SF13">
    <property type="entry name" value="LIPOPOLYSACCHARIDE BIOSYNTHESIS PROTEIN PA4999-RELATED"/>
    <property type="match status" value="1"/>
</dbReference>
<organism evidence="8 9">
    <name type="scientific">candidate division WWE3 bacterium CG08_land_8_20_14_0_20_41_15</name>
    <dbReference type="NCBI Taxonomy" id="1975086"/>
    <lineage>
        <taxon>Bacteria</taxon>
        <taxon>Katanobacteria</taxon>
    </lineage>
</organism>
<feature type="transmembrane region" description="Helical" evidence="6">
    <location>
        <begin position="83"/>
        <end position="102"/>
    </location>
</feature>
<dbReference type="Proteomes" id="UP000231098">
    <property type="component" value="Unassembled WGS sequence"/>
</dbReference>
<dbReference type="InterPro" id="IPR011990">
    <property type="entry name" value="TPR-like_helical_dom_sf"/>
</dbReference>
<evidence type="ECO:0000256" key="1">
    <source>
        <dbReference type="ARBA" id="ARBA00004141"/>
    </source>
</evidence>
<feature type="transmembrane region" description="Helical" evidence="6">
    <location>
        <begin position="446"/>
        <end position="462"/>
    </location>
</feature>
<sequence>MFKTSILSTAKKMIDFGYLTLFFITPLLVLPYSHELFEFPKMMFVYFLTGLILISYGVYSAGGPASPTSLGGGLVSKFHIKSLIPFGLFLSVNLISSVNSINKYTSIFGYYTRFNDGLVSLICFAVLFYVFVKTQFEKSKGGRSPACMYRYIDTLIISGVFVSIYAIAQHFGIDKDYWVQNSAARAFSTLGQPNWLAAFLAAIIPISIAQMINQKEKGRKIAFLVTPIVTFAGFWFTYSLSGILGLAGGLLVLGIFALKSEEIKNTMSLNKYPLVILVVSYILIIIIFPGMFLTRLKDTGKGIKEKLSYVAYAAEENLEAGPGNTANIRLTLWKSTLSLIKSKPLFGSGPENFAYAFLPNRTKELNQTTEWSFLYNKAHNEYLNLAACTGIVGVLTYLYLLFWLGKIQVEKLLNEKDNRLKIIRAGIFSGWLTILITNFFGFSVVNTNLLLFLLPAIAFSYGKENEQKQEKANFIPLIVLNLLGAFLIALPLAETTTDIIFAEGEREEGMGSYEKANDYFKKAVKINPFEPAYSRELAFSLAKEGNFEEADFYAQRAFALNPYNSLSLKSLTRTYFVMAESENDYYKKAETVAKYTANYIPTDPQASYNLAVIYFSEGKLKEAREEIKRTLELKPDYLEARKVSESL</sequence>
<feature type="transmembrane region" description="Helical" evidence="6">
    <location>
        <begin position="221"/>
        <end position="237"/>
    </location>
</feature>
<dbReference type="InterPro" id="IPR051533">
    <property type="entry name" value="WaaL-like"/>
</dbReference>
<comment type="caution">
    <text evidence="8">The sequence shown here is derived from an EMBL/GenBank/DDBJ whole genome shotgun (WGS) entry which is preliminary data.</text>
</comment>
<keyword evidence="3 6" id="KW-1133">Transmembrane helix</keyword>
<evidence type="ECO:0000256" key="2">
    <source>
        <dbReference type="ARBA" id="ARBA00022692"/>
    </source>
</evidence>
<proteinExistence type="predicted"/>
<feature type="transmembrane region" description="Helical" evidence="6">
    <location>
        <begin position="272"/>
        <end position="292"/>
    </location>
</feature>
<feature type="transmembrane region" description="Helical" evidence="6">
    <location>
        <begin position="12"/>
        <end position="32"/>
    </location>
</feature>
<dbReference type="PROSITE" id="PS50005">
    <property type="entry name" value="TPR"/>
    <property type="match status" value="2"/>
</dbReference>
<keyword evidence="4 6" id="KW-0472">Membrane</keyword>
<feature type="transmembrane region" description="Helical" evidence="6">
    <location>
        <begin position="152"/>
        <end position="173"/>
    </location>
</feature>
<dbReference type="Gene3D" id="1.25.40.10">
    <property type="entry name" value="Tetratricopeptide repeat domain"/>
    <property type="match status" value="1"/>
</dbReference>
<feature type="transmembrane region" description="Helical" evidence="6">
    <location>
        <begin position="382"/>
        <end position="402"/>
    </location>
</feature>
<dbReference type="InterPro" id="IPR007016">
    <property type="entry name" value="O-antigen_ligase-rel_domated"/>
</dbReference>
<evidence type="ECO:0000256" key="3">
    <source>
        <dbReference type="ARBA" id="ARBA00022989"/>
    </source>
</evidence>
<name>A0A2H0X8T3_UNCKA</name>
<dbReference type="EMBL" id="PEYV01000055">
    <property type="protein sequence ID" value="PIS21336.1"/>
    <property type="molecule type" value="Genomic_DNA"/>
</dbReference>
<feature type="transmembrane region" description="Helical" evidence="6">
    <location>
        <begin position="114"/>
        <end position="132"/>
    </location>
</feature>
<feature type="transmembrane region" description="Helical" evidence="6">
    <location>
        <begin position="44"/>
        <end position="62"/>
    </location>
</feature>
<evidence type="ECO:0000313" key="8">
    <source>
        <dbReference type="EMBL" id="PIS21336.1"/>
    </source>
</evidence>
<evidence type="ECO:0000256" key="4">
    <source>
        <dbReference type="ARBA" id="ARBA00023136"/>
    </source>
</evidence>
<dbReference type="AlphaFoldDB" id="A0A2H0X8T3"/>
<dbReference type="Pfam" id="PF13181">
    <property type="entry name" value="TPR_8"/>
    <property type="match status" value="2"/>
</dbReference>
<dbReference type="SUPFAM" id="SSF48452">
    <property type="entry name" value="TPR-like"/>
    <property type="match status" value="1"/>
</dbReference>
<dbReference type="GO" id="GO:0016020">
    <property type="term" value="C:membrane"/>
    <property type="evidence" value="ECO:0007669"/>
    <property type="project" value="UniProtKB-SubCell"/>
</dbReference>
<feature type="repeat" description="TPR" evidence="5">
    <location>
        <begin position="604"/>
        <end position="637"/>
    </location>
</feature>
<dbReference type="PROSITE" id="PS50293">
    <property type="entry name" value="TPR_REGION"/>
    <property type="match status" value="1"/>
</dbReference>
<gene>
    <name evidence="8" type="ORF">COT51_03260</name>
</gene>
<evidence type="ECO:0000256" key="5">
    <source>
        <dbReference type="PROSITE-ProRule" id="PRU00339"/>
    </source>
</evidence>
<protein>
    <recommendedName>
        <fullName evidence="7">O-antigen ligase-related domain-containing protein</fullName>
    </recommendedName>
</protein>
<dbReference type="SMART" id="SM00028">
    <property type="entry name" value="TPR"/>
    <property type="match status" value="3"/>
</dbReference>
<dbReference type="PANTHER" id="PTHR37422">
    <property type="entry name" value="TEICHURONIC ACID BIOSYNTHESIS PROTEIN TUAE"/>
    <property type="match status" value="1"/>
</dbReference>
<dbReference type="InterPro" id="IPR019734">
    <property type="entry name" value="TPR_rpt"/>
</dbReference>
<feature type="repeat" description="TPR" evidence="5">
    <location>
        <begin position="497"/>
        <end position="530"/>
    </location>
</feature>
<reference evidence="9" key="1">
    <citation type="submission" date="2017-09" db="EMBL/GenBank/DDBJ databases">
        <title>Depth-based differentiation of microbial function through sediment-hosted aquifers and enrichment of novel symbionts in the deep terrestrial subsurface.</title>
        <authorList>
            <person name="Probst A.J."/>
            <person name="Ladd B."/>
            <person name="Jarett J.K."/>
            <person name="Geller-Mcgrath D.E."/>
            <person name="Sieber C.M.K."/>
            <person name="Emerson J.B."/>
            <person name="Anantharaman K."/>
            <person name="Thomas B.C."/>
            <person name="Malmstrom R."/>
            <person name="Stieglmeier M."/>
            <person name="Klingl A."/>
            <person name="Woyke T."/>
            <person name="Ryan C.M."/>
            <person name="Banfield J.F."/>
        </authorList>
    </citation>
    <scope>NUCLEOTIDE SEQUENCE [LARGE SCALE GENOMIC DNA]</scope>
</reference>
<accession>A0A2H0X8T3</accession>
<evidence type="ECO:0000256" key="6">
    <source>
        <dbReference type="SAM" id="Phobius"/>
    </source>
</evidence>
<feature type="domain" description="O-antigen ligase-related" evidence="7">
    <location>
        <begin position="229"/>
        <end position="398"/>
    </location>
</feature>
<keyword evidence="5" id="KW-0802">TPR repeat</keyword>
<feature type="transmembrane region" description="Helical" evidence="6">
    <location>
        <begin position="193"/>
        <end position="209"/>
    </location>
</feature>
<evidence type="ECO:0000259" key="7">
    <source>
        <dbReference type="Pfam" id="PF04932"/>
    </source>
</evidence>
<dbReference type="Pfam" id="PF04932">
    <property type="entry name" value="Wzy_C"/>
    <property type="match status" value="1"/>
</dbReference>
<keyword evidence="2 6" id="KW-0812">Transmembrane</keyword>